<name>A0ABY1PR99_9BACT</name>
<reference evidence="2 3" key="1">
    <citation type="submission" date="2017-05" db="EMBL/GenBank/DDBJ databases">
        <authorList>
            <person name="Varghese N."/>
            <person name="Submissions S."/>
        </authorList>
    </citation>
    <scope>NUCLEOTIDE SEQUENCE [LARGE SCALE GENOMIC DNA]</scope>
    <source>
        <strain evidence="2 3">DSM 25457</strain>
    </source>
</reference>
<feature type="transmembrane region" description="Helical" evidence="1">
    <location>
        <begin position="57"/>
        <end position="77"/>
    </location>
</feature>
<feature type="transmembrane region" description="Helical" evidence="1">
    <location>
        <begin position="532"/>
        <end position="549"/>
    </location>
</feature>
<keyword evidence="1" id="KW-1133">Transmembrane helix</keyword>
<comment type="caution">
    <text evidence="2">The sequence shown here is derived from an EMBL/GenBank/DDBJ whole genome shotgun (WGS) entry which is preliminary data.</text>
</comment>
<feature type="transmembrane region" description="Helical" evidence="1">
    <location>
        <begin position="149"/>
        <end position="168"/>
    </location>
</feature>
<feature type="transmembrane region" description="Helical" evidence="1">
    <location>
        <begin position="439"/>
        <end position="456"/>
    </location>
</feature>
<dbReference type="RefSeq" id="WP_283430547.1">
    <property type="nucleotide sequence ID" value="NZ_FXUG01000001.1"/>
</dbReference>
<feature type="transmembrane region" description="Helical" evidence="1">
    <location>
        <begin position="123"/>
        <end position="143"/>
    </location>
</feature>
<evidence type="ECO:0000313" key="2">
    <source>
        <dbReference type="EMBL" id="SMP39378.1"/>
    </source>
</evidence>
<accession>A0ABY1PR99</accession>
<keyword evidence="3" id="KW-1185">Reference proteome</keyword>
<feature type="transmembrane region" description="Helical" evidence="1">
    <location>
        <begin position="555"/>
        <end position="576"/>
    </location>
</feature>
<evidence type="ECO:0000256" key="1">
    <source>
        <dbReference type="SAM" id="Phobius"/>
    </source>
</evidence>
<sequence length="598" mass="65714">MNADNLESILSFEEFADDNQPEDQSRAAQSQVYSSEAFQAFCQQLADDYASDGQSRLLRWAPLALLVIGAFLAFSLIYVDLRWFFFGPAFAIAGVLMLVISGACQGGPLIRQRLVGWFQGWPIWEFVVAGAGTISMMALSVVYGFWPALFMGAIVGCVVASILVLLIMPKIQQRRTELADQFATLVLGVERQGIGLIRIQEGMPALMGNQWIALFEHHFGYQAYRSVAMQLRTVQPTLLEQRPKVRDFICDVLKRSRMEGRGILGTLICVRQEYWDSRLATELLSQIDPVASVDRGRNGTMAFEVTTRRDIGTVVTKGEVMSNSSGPVDVAQPLNRTSFGNQDLAGHGLGANAVDETTHVNAHLHAPNINIGSLHATSVSFQVSKEELNAKGVAPQFPPVGAKRNRKAEYDQMLQDAWSSRTRRSKRFPRLQKWLGEEARMTLGIAFLFLFGAYLVDAGLFSSGKSQEFIEAYQQHGVLSFQGLQRTSSAVVQSLASLPATPSLIKISGWSLGLVGVLFGLTGFLRDGWPMTLFVGPAAILTMLMLTLAIEAESLGAMCWMTGVSVLIFLLAGVALDRKVPNWLSKRTTQDRSEAKAS</sequence>
<proteinExistence type="predicted"/>
<organism evidence="2 3">
    <name type="scientific">Neorhodopirellula lusitana</name>
    <dbReference type="NCBI Taxonomy" id="445327"/>
    <lineage>
        <taxon>Bacteria</taxon>
        <taxon>Pseudomonadati</taxon>
        <taxon>Planctomycetota</taxon>
        <taxon>Planctomycetia</taxon>
        <taxon>Pirellulales</taxon>
        <taxon>Pirellulaceae</taxon>
        <taxon>Neorhodopirellula</taxon>
    </lineage>
</organism>
<evidence type="ECO:0000313" key="3">
    <source>
        <dbReference type="Proteomes" id="UP001158067"/>
    </source>
</evidence>
<keyword evidence="1" id="KW-0812">Transmembrane</keyword>
<gene>
    <name evidence="2" type="ORF">SAMN06265222_101300</name>
</gene>
<keyword evidence="1" id="KW-0472">Membrane</keyword>
<feature type="transmembrane region" description="Helical" evidence="1">
    <location>
        <begin position="507"/>
        <end position="525"/>
    </location>
</feature>
<protein>
    <submittedName>
        <fullName evidence="2">Uncharacterized protein</fullName>
    </submittedName>
</protein>
<dbReference type="Proteomes" id="UP001158067">
    <property type="component" value="Unassembled WGS sequence"/>
</dbReference>
<dbReference type="EMBL" id="FXUG01000001">
    <property type="protein sequence ID" value="SMP39378.1"/>
    <property type="molecule type" value="Genomic_DNA"/>
</dbReference>
<feature type="transmembrane region" description="Helical" evidence="1">
    <location>
        <begin position="83"/>
        <end position="103"/>
    </location>
</feature>